<protein>
    <submittedName>
        <fullName evidence="2">DNA invertase Pin-like site-specific DNA recombinase</fullName>
    </submittedName>
</protein>
<dbReference type="InterPro" id="IPR011109">
    <property type="entry name" value="DNA_bind_recombinase_dom"/>
</dbReference>
<dbReference type="SUPFAM" id="SSF53041">
    <property type="entry name" value="Resolvase-like"/>
    <property type="match status" value="1"/>
</dbReference>
<gene>
    <name evidence="2" type="ORF">HNR57_002994</name>
</gene>
<evidence type="ECO:0000313" key="3">
    <source>
        <dbReference type="Proteomes" id="UP000591537"/>
    </source>
</evidence>
<evidence type="ECO:0000313" key="2">
    <source>
        <dbReference type="EMBL" id="MBB6077079.1"/>
    </source>
</evidence>
<dbReference type="Gene3D" id="3.40.50.1390">
    <property type="entry name" value="Resolvase, N-terminal catalytic domain"/>
    <property type="match status" value="1"/>
</dbReference>
<dbReference type="InterPro" id="IPR006119">
    <property type="entry name" value="Resolv_N"/>
</dbReference>
<dbReference type="CDD" id="cd00338">
    <property type="entry name" value="Ser_Recombinase"/>
    <property type="match status" value="1"/>
</dbReference>
<dbReference type="PANTHER" id="PTHR30461">
    <property type="entry name" value="DNA-INVERTASE FROM LAMBDOID PROPHAGE"/>
    <property type="match status" value="1"/>
</dbReference>
<evidence type="ECO:0000259" key="1">
    <source>
        <dbReference type="PROSITE" id="PS51737"/>
    </source>
</evidence>
<organism evidence="2 3">
    <name type="scientific">Streptomyces paradoxus</name>
    <dbReference type="NCBI Taxonomy" id="66375"/>
    <lineage>
        <taxon>Bacteria</taxon>
        <taxon>Bacillati</taxon>
        <taxon>Actinomycetota</taxon>
        <taxon>Actinomycetes</taxon>
        <taxon>Kitasatosporales</taxon>
        <taxon>Streptomycetaceae</taxon>
        <taxon>Streptomyces</taxon>
    </lineage>
</organism>
<proteinExistence type="predicted"/>
<accession>A0A7W9TAH1</accession>
<dbReference type="Pfam" id="PF00239">
    <property type="entry name" value="Resolvase"/>
    <property type="match status" value="1"/>
</dbReference>
<keyword evidence="3" id="KW-1185">Reference proteome</keyword>
<dbReference type="RefSeq" id="WP_246554627.1">
    <property type="nucleotide sequence ID" value="NZ_BAAARS010000004.1"/>
</dbReference>
<dbReference type="InterPro" id="IPR036162">
    <property type="entry name" value="Resolvase-like_N_sf"/>
</dbReference>
<name>A0A7W9TAH1_9ACTN</name>
<feature type="domain" description="Recombinase" evidence="1">
    <location>
        <begin position="206"/>
        <end position="316"/>
    </location>
</feature>
<sequence length="529" mass="60341">MTEGEHVGKREELVSKLRGTPEGLPSVEEVRAMLASDPELKCVVCYARISFDGRVKDAHGVEDQHRDMTETARRFGWLVVYRYTDNDRSASKENIVRDDFEQLLADLAAGTTPDGYPIHGVMAVNDDRLYRRPSDWERYLKAFTTQEGRVYHDSNGIQDLYAEGFEIKGLLGVAMSLSETRKKERRSRNSHRSRAIRGQSVAAWRPFGWEDDKVSLRLDEAEAIRQAVKDVIAGASISEITRRWKEAGFITSRGNAFQYQTVKQVLVNARLCGYREIKGELVRDGDDQPIVGEWEPIITPKEWFAVTAKIRERGRGTGMPRGGLVHKYLLTGILRCGHVLEDGTVCNNKMIGIKANDWLKYRHAYMCKKTVDGGCNKTYKRGDKTDMAIEELVIAKLERDAASKAQDVPDWDKADALERAVRSRNELERRWHDDEDTDIDDETFFRNLPVLERRIKELRADQRAHEALKAEAEEAKEDVRNSWGSKTLTQKREAIKKVLSAVIAVPGGKGNKTFDPELLKPVWRDFRMS</sequence>
<dbReference type="EMBL" id="JACHGV010000004">
    <property type="protein sequence ID" value="MBB6077079.1"/>
    <property type="molecule type" value="Genomic_DNA"/>
</dbReference>
<dbReference type="InterPro" id="IPR050639">
    <property type="entry name" value="SSR_resolvase"/>
</dbReference>
<dbReference type="PROSITE" id="PS51737">
    <property type="entry name" value="RECOMBINASE_DNA_BIND"/>
    <property type="match status" value="1"/>
</dbReference>
<dbReference type="PANTHER" id="PTHR30461:SF23">
    <property type="entry name" value="DNA RECOMBINASE-RELATED"/>
    <property type="match status" value="1"/>
</dbReference>
<dbReference type="Pfam" id="PF07508">
    <property type="entry name" value="Recombinase"/>
    <property type="match status" value="1"/>
</dbReference>
<reference evidence="2 3" key="1">
    <citation type="submission" date="2020-08" db="EMBL/GenBank/DDBJ databases">
        <title>Genomic Encyclopedia of Type Strains, Phase IV (KMG-IV): sequencing the most valuable type-strain genomes for metagenomic binning, comparative biology and taxonomic classification.</title>
        <authorList>
            <person name="Goeker M."/>
        </authorList>
    </citation>
    <scope>NUCLEOTIDE SEQUENCE [LARGE SCALE GENOMIC DNA]</scope>
    <source>
        <strain evidence="2 3">DSM 43350</strain>
    </source>
</reference>
<dbReference type="InterPro" id="IPR038109">
    <property type="entry name" value="DNA_bind_recomb_sf"/>
</dbReference>
<dbReference type="SMART" id="SM00857">
    <property type="entry name" value="Resolvase"/>
    <property type="match status" value="1"/>
</dbReference>
<dbReference type="GO" id="GO:0000150">
    <property type="term" value="F:DNA strand exchange activity"/>
    <property type="evidence" value="ECO:0007669"/>
    <property type="project" value="InterPro"/>
</dbReference>
<dbReference type="Pfam" id="PF13408">
    <property type="entry name" value="Zn_ribbon_recom"/>
    <property type="match status" value="1"/>
</dbReference>
<dbReference type="AlphaFoldDB" id="A0A7W9TAH1"/>
<dbReference type="Proteomes" id="UP000591537">
    <property type="component" value="Unassembled WGS sequence"/>
</dbReference>
<dbReference type="InterPro" id="IPR025827">
    <property type="entry name" value="Zn_ribbon_recom_dom"/>
</dbReference>
<dbReference type="Gene3D" id="3.90.1750.20">
    <property type="entry name" value="Putative Large Serine Recombinase, Chain B, Domain 2"/>
    <property type="match status" value="1"/>
</dbReference>
<comment type="caution">
    <text evidence="2">The sequence shown here is derived from an EMBL/GenBank/DDBJ whole genome shotgun (WGS) entry which is preliminary data.</text>
</comment>
<dbReference type="GO" id="GO:0003677">
    <property type="term" value="F:DNA binding"/>
    <property type="evidence" value="ECO:0007669"/>
    <property type="project" value="InterPro"/>
</dbReference>